<evidence type="ECO:0000256" key="6">
    <source>
        <dbReference type="ARBA" id="ARBA00022989"/>
    </source>
</evidence>
<dbReference type="PANTHER" id="PTHR30269:SF37">
    <property type="entry name" value="MEMBRANE TRANSPORTER PROTEIN"/>
    <property type="match status" value="1"/>
</dbReference>
<keyword evidence="10" id="KW-1185">Reference proteome</keyword>
<evidence type="ECO:0000256" key="1">
    <source>
        <dbReference type="ARBA" id="ARBA00004651"/>
    </source>
</evidence>
<name>A0ABS2NSY2_9FIRM</name>
<comment type="similarity">
    <text evidence="2 8">Belongs to the 4-toluene sulfonate uptake permease (TSUP) (TC 2.A.102) family.</text>
</comment>
<dbReference type="RefSeq" id="WP_204403172.1">
    <property type="nucleotide sequence ID" value="NZ_JAFBEE010000016.1"/>
</dbReference>
<feature type="transmembrane region" description="Helical" evidence="8">
    <location>
        <begin position="74"/>
        <end position="92"/>
    </location>
</feature>
<protein>
    <recommendedName>
        <fullName evidence="8">Probable membrane transporter protein</fullName>
    </recommendedName>
</protein>
<keyword evidence="7 8" id="KW-0472">Membrane</keyword>
<gene>
    <name evidence="9" type="ORF">JOC73_002258</name>
</gene>
<feature type="transmembrane region" description="Helical" evidence="8">
    <location>
        <begin position="98"/>
        <end position="119"/>
    </location>
</feature>
<comment type="subcellular location">
    <subcellularLocation>
        <location evidence="1 8">Cell membrane</location>
        <topology evidence="1 8">Multi-pass membrane protein</topology>
    </subcellularLocation>
</comment>
<accession>A0ABS2NSY2</accession>
<sequence length="245" mass="26949">MDNLFLQILLGFIIIFISAMTQGITSFGFSLVSLPLLGIFLPLKIVVPVLVIYSLVLNTMILYHIKDHIDIKKIAILVTAGLIGTPFGAYLLKVTDETVLKIFVGVLLTFTAIINYYGIKIKVKNEKLSFIPVGLVSGLLNGSVSLGGPPVVLFLTNQSVEKMKFRANLTSYFWILNIITVPTYFFGGLITKDVVTYTAYLFPGLIIGTLTGIKLGNKVDEELFRKLTLVLIMVMGILSIYSAMS</sequence>
<feature type="transmembrane region" description="Helical" evidence="8">
    <location>
        <begin position="172"/>
        <end position="191"/>
    </location>
</feature>
<proteinExistence type="inferred from homology"/>
<evidence type="ECO:0000256" key="5">
    <source>
        <dbReference type="ARBA" id="ARBA00022692"/>
    </source>
</evidence>
<dbReference type="Pfam" id="PF01925">
    <property type="entry name" value="TauE"/>
    <property type="match status" value="1"/>
</dbReference>
<feature type="transmembrane region" description="Helical" evidence="8">
    <location>
        <begin position="39"/>
        <end position="62"/>
    </location>
</feature>
<dbReference type="EMBL" id="JAFBEE010000016">
    <property type="protein sequence ID" value="MBM7615684.1"/>
    <property type="molecule type" value="Genomic_DNA"/>
</dbReference>
<feature type="transmembrane region" description="Helical" evidence="8">
    <location>
        <begin position="227"/>
        <end position="244"/>
    </location>
</feature>
<evidence type="ECO:0000256" key="7">
    <source>
        <dbReference type="ARBA" id="ARBA00023136"/>
    </source>
</evidence>
<dbReference type="PANTHER" id="PTHR30269">
    <property type="entry name" value="TRANSMEMBRANE PROTEIN YFCA"/>
    <property type="match status" value="1"/>
</dbReference>
<organism evidence="9 10">
    <name type="scientific">Alkaliphilus hydrothermalis</name>
    <dbReference type="NCBI Taxonomy" id="1482730"/>
    <lineage>
        <taxon>Bacteria</taxon>
        <taxon>Bacillati</taxon>
        <taxon>Bacillota</taxon>
        <taxon>Clostridia</taxon>
        <taxon>Peptostreptococcales</taxon>
        <taxon>Natronincolaceae</taxon>
        <taxon>Alkaliphilus</taxon>
    </lineage>
</organism>
<keyword evidence="4 8" id="KW-1003">Cell membrane</keyword>
<comment type="caution">
    <text evidence="9">The sequence shown here is derived from an EMBL/GenBank/DDBJ whole genome shotgun (WGS) entry which is preliminary data.</text>
</comment>
<evidence type="ECO:0000256" key="3">
    <source>
        <dbReference type="ARBA" id="ARBA00022448"/>
    </source>
</evidence>
<evidence type="ECO:0000256" key="2">
    <source>
        <dbReference type="ARBA" id="ARBA00009142"/>
    </source>
</evidence>
<evidence type="ECO:0000256" key="4">
    <source>
        <dbReference type="ARBA" id="ARBA00022475"/>
    </source>
</evidence>
<dbReference type="InterPro" id="IPR052017">
    <property type="entry name" value="TSUP"/>
</dbReference>
<evidence type="ECO:0000313" key="9">
    <source>
        <dbReference type="EMBL" id="MBM7615684.1"/>
    </source>
</evidence>
<dbReference type="InterPro" id="IPR002781">
    <property type="entry name" value="TM_pro_TauE-like"/>
</dbReference>
<keyword evidence="6 8" id="KW-1133">Transmembrane helix</keyword>
<keyword evidence="3" id="KW-0813">Transport</keyword>
<keyword evidence="5 8" id="KW-0812">Transmembrane</keyword>
<dbReference type="Proteomes" id="UP001314796">
    <property type="component" value="Unassembled WGS sequence"/>
</dbReference>
<evidence type="ECO:0000256" key="8">
    <source>
        <dbReference type="RuleBase" id="RU363041"/>
    </source>
</evidence>
<feature type="transmembrane region" description="Helical" evidence="8">
    <location>
        <begin position="197"/>
        <end position="215"/>
    </location>
</feature>
<evidence type="ECO:0000313" key="10">
    <source>
        <dbReference type="Proteomes" id="UP001314796"/>
    </source>
</evidence>
<reference evidence="9 10" key="1">
    <citation type="submission" date="2021-01" db="EMBL/GenBank/DDBJ databases">
        <title>Genomic Encyclopedia of Type Strains, Phase IV (KMG-IV): sequencing the most valuable type-strain genomes for metagenomic binning, comparative biology and taxonomic classification.</title>
        <authorList>
            <person name="Goeker M."/>
        </authorList>
    </citation>
    <scope>NUCLEOTIDE SEQUENCE [LARGE SCALE GENOMIC DNA]</scope>
    <source>
        <strain evidence="9 10">DSM 25890</strain>
    </source>
</reference>